<reference evidence="1" key="1">
    <citation type="journal article" date="2024" name="Gigascience">
        <title>Chromosome-level genome of the poultry shaft louse Menopon gallinae provides insight into the host-switching and adaptive evolution of parasitic lice.</title>
        <authorList>
            <person name="Xu Y."/>
            <person name="Ma L."/>
            <person name="Liu S."/>
            <person name="Liang Y."/>
            <person name="Liu Q."/>
            <person name="He Z."/>
            <person name="Tian L."/>
            <person name="Duan Y."/>
            <person name="Cai W."/>
            <person name="Li H."/>
            <person name="Song F."/>
        </authorList>
    </citation>
    <scope>NUCLEOTIDE SEQUENCE</scope>
    <source>
        <strain evidence="1">Cailab_2023a</strain>
    </source>
</reference>
<gene>
    <name evidence="1" type="ORF">PYX00_010733</name>
</gene>
<sequence length="66" mass="6971">MLAFAVKPSRVRGGARTASSSGESVTIPSITAACRCGSSRTTGVLFVSRSGPFREWGSNVFFFRAP</sequence>
<name>A0AAW2HGX3_9NEOP</name>
<dbReference type="PROSITE" id="PS51257">
    <property type="entry name" value="PROKAR_LIPOPROTEIN"/>
    <property type="match status" value="1"/>
</dbReference>
<evidence type="ECO:0000313" key="1">
    <source>
        <dbReference type="EMBL" id="KAL0268972.1"/>
    </source>
</evidence>
<comment type="caution">
    <text evidence="1">The sequence shown here is derived from an EMBL/GenBank/DDBJ whole genome shotgun (WGS) entry which is preliminary data.</text>
</comment>
<dbReference type="AlphaFoldDB" id="A0AAW2HGX3"/>
<dbReference type="EMBL" id="JARGDH010000005">
    <property type="protein sequence ID" value="KAL0268972.1"/>
    <property type="molecule type" value="Genomic_DNA"/>
</dbReference>
<accession>A0AAW2HGX3</accession>
<organism evidence="1">
    <name type="scientific">Menopon gallinae</name>
    <name type="common">poultry shaft louse</name>
    <dbReference type="NCBI Taxonomy" id="328185"/>
    <lineage>
        <taxon>Eukaryota</taxon>
        <taxon>Metazoa</taxon>
        <taxon>Ecdysozoa</taxon>
        <taxon>Arthropoda</taxon>
        <taxon>Hexapoda</taxon>
        <taxon>Insecta</taxon>
        <taxon>Pterygota</taxon>
        <taxon>Neoptera</taxon>
        <taxon>Paraneoptera</taxon>
        <taxon>Psocodea</taxon>
        <taxon>Troctomorpha</taxon>
        <taxon>Phthiraptera</taxon>
        <taxon>Amblycera</taxon>
        <taxon>Menoponidae</taxon>
        <taxon>Menopon</taxon>
    </lineage>
</organism>
<proteinExistence type="predicted"/>
<protein>
    <submittedName>
        <fullName evidence="1">Uncharacterized protein</fullName>
    </submittedName>
</protein>